<feature type="transmembrane region" description="Helical" evidence="6">
    <location>
        <begin position="357"/>
        <end position="379"/>
    </location>
</feature>
<dbReference type="InterPro" id="IPR011701">
    <property type="entry name" value="MFS"/>
</dbReference>
<proteinExistence type="predicted"/>
<dbReference type="InterPro" id="IPR036259">
    <property type="entry name" value="MFS_trans_sf"/>
</dbReference>
<evidence type="ECO:0000256" key="4">
    <source>
        <dbReference type="ARBA" id="ARBA00022989"/>
    </source>
</evidence>
<evidence type="ECO:0000256" key="5">
    <source>
        <dbReference type="ARBA" id="ARBA00023136"/>
    </source>
</evidence>
<dbReference type="InterPro" id="IPR050189">
    <property type="entry name" value="MFS_Efflux_Transporters"/>
</dbReference>
<feature type="transmembrane region" description="Helical" evidence="6">
    <location>
        <begin position="293"/>
        <end position="313"/>
    </location>
</feature>
<keyword evidence="9" id="KW-1185">Reference proteome</keyword>
<feature type="transmembrane region" description="Helical" evidence="6">
    <location>
        <begin position="131"/>
        <end position="152"/>
    </location>
</feature>
<evidence type="ECO:0000256" key="1">
    <source>
        <dbReference type="ARBA" id="ARBA00004651"/>
    </source>
</evidence>
<dbReference type="CDD" id="cd17324">
    <property type="entry name" value="MFS_NepI_like"/>
    <property type="match status" value="1"/>
</dbReference>
<organism evidence="8 9">
    <name type="scientific">Kribbella sancticallisti</name>
    <dbReference type="NCBI Taxonomy" id="460087"/>
    <lineage>
        <taxon>Bacteria</taxon>
        <taxon>Bacillati</taxon>
        <taxon>Actinomycetota</taxon>
        <taxon>Actinomycetes</taxon>
        <taxon>Propionibacteriales</taxon>
        <taxon>Kribbellaceae</taxon>
        <taxon>Kribbella</taxon>
    </lineage>
</organism>
<keyword evidence="2" id="KW-1003">Cell membrane</keyword>
<dbReference type="PROSITE" id="PS50850">
    <property type="entry name" value="MFS"/>
    <property type="match status" value="1"/>
</dbReference>
<accession>A0ABN2D724</accession>
<evidence type="ECO:0000313" key="9">
    <source>
        <dbReference type="Proteomes" id="UP001500393"/>
    </source>
</evidence>
<gene>
    <name evidence="8" type="ORF">GCM10009789_24470</name>
</gene>
<dbReference type="PANTHER" id="PTHR43124:SF3">
    <property type="entry name" value="CHLORAMPHENICOL EFFLUX PUMP RV0191"/>
    <property type="match status" value="1"/>
</dbReference>
<sequence>MPLAVYILGLAIFAQGTSELMLAGLLPELATDLEVSIPAAGLLISAFAVGMLLGAPILAVATLRLPRRTALLVFLAIFALTHVAGALTPNYAVLLATRVVGAFVYAGFWAVAAVTAVGLVPVNARARAMSVVASGLTIATIIGLPAGTVIGQHLGWRAAFWAVAILSTCAMAGVLATIPPGRPDPAVTPHLRTELRAMVNPRLWLSYSTTALVTAAILVIFSYLAPLLTEATGLEPGAVPAVLALYGVGSLIGITIGGRTADATPFQTLSIGILGLTVLSVVVALWASIPVVALGAIFLLGGFGFAVNPALNARVFSLAGEAPTLATAINFSSFNVGITIGPWLGGLAITAGTGYPALGWIAAALGLVALGTVVLAALLPVRPDMGPVGTDAVPTGRSTEV</sequence>
<keyword evidence="5 6" id="KW-0472">Membrane</keyword>
<feature type="transmembrane region" description="Helical" evidence="6">
    <location>
        <begin position="325"/>
        <end position="345"/>
    </location>
</feature>
<dbReference type="Proteomes" id="UP001500393">
    <property type="component" value="Unassembled WGS sequence"/>
</dbReference>
<feature type="transmembrane region" description="Helical" evidence="6">
    <location>
        <begin position="99"/>
        <end position="119"/>
    </location>
</feature>
<dbReference type="PANTHER" id="PTHR43124">
    <property type="entry name" value="PURINE EFFLUX PUMP PBUE"/>
    <property type="match status" value="1"/>
</dbReference>
<evidence type="ECO:0000256" key="2">
    <source>
        <dbReference type="ARBA" id="ARBA00022475"/>
    </source>
</evidence>
<protein>
    <submittedName>
        <fullName evidence="8">MFS transporter</fullName>
    </submittedName>
</protein>
<dbReference type="Gene3D" id="1.20.1250.20">
    <property type="entry name" value="MFS general substrate transporter like domains"/>
    <property type="match status" value="2"/>
</dbReference>
<evidence type="ECO:0000256" key="3">
    <source>
        <dbReference type="ARBA" id="ARBA00022692"/>
    </source>
</evidence>
<comment type="caution">
    <text evidence="8">The sequence shown here is derived from an EMBL/GenBank/DDBJ whole genome shotgun (WGS) entry which is preliminary data.</text>
</comment>
<dbReference type="EMBL" id="BAAAOS010000018">
    <property type="protein sequence ID" value="GAA1570016.1"/>
    <property type="molecule type" value="Genomic_DNA"/>
</dbReference>
<name>A0ABN2D724_9ACTN</name>
<dbReference type="NCBIfam" id="NF033135">
    <property type="entry name" value="cmx_cmrA"/>
    <property type="match status" value="1"/>
</dbReference>
<dbReference type="Pfam" id="PF07690">
    <property type="entry name" value="MFS_1"/>
    <property type="match status" value="1"/>
</dbReference>
<evidence type="ECO:0000313" key="8">
    <source>
        <dbReference type="EMBL" id="GAA1570016.1"/>
    </source>
</evidence>
<feature type="transmembrane region" description="Helical" evidence="6">
    <location>
        <begin position="158"/>
        <end position="178"/>
    </location>
</feature>
<feature type="transmembrane region" description="Helical" evidence="6">
    <location>
        <begin position="204"/>
        <end position="225"/>
    </location>
</feature>
<feature type="transmembrane region" description="Helical" evidence="6">
    <location>
        <begin position="70"/>
        <end position="87"/>
    </location>
</feature>
<feature type="transmembrane region" description="Helical" evidence="6">
    <location>
        <begin position="39"/>
        <end position="63"/>
    </location>
</feature>
<dbReference type="InterPro" id="IPR020846">
    <property type="entry name" value="MFS_dom"/>
</dbReference>
<keyword evidence="4 6" id="KW-1133">Transmembrane helix</keyword>
<feature type="domain" description="Major facilitator superfamily (MFS) profile" evidence="7">
    <location>
        <begin position="4"/>
        <end position="383"/>
    </location>
</feature>
<comment type="subcellular location">
    <subcellularLocation>
        <location evidence="1">Cell membrane</location>
        <topology evidence="1">Multi-pass membrane protein</topology>
    </subcellularLocation>
</comment>
<evidence type="ECO:0000259" key="7">
    <source>
        <dbReference type="PROSITE" id="PS50850"/>
    </source>
</evidence>
<keyword evidence="3 6" id="KW-0812">Transmembrane</keyword>
<dbReference type="SUPFAM" id="SSF103473">
    <property type="entry name" value="MFS general substrate transporter"/>
    <property type="match status" value="1"/>
</dbReference>
<feature type="transmembrane region" description="Helical" evidence="6">
    <location>
        <begin position="237"/>
        <end position="256"/>
    </location>
</feature>
<feature type="transmembrane region" description="Helical" evidence="6">
    <location>
        <begin position="268"/>
        <end position="287"/>
    </location>
</feature>
<reference evidence="8 9" key="1">
    <citation type="journal article" date="2019" name="Int. J. Syst. Evol. Microbiol.">
        <title>The Global Catalogue of Microorganisms (GCM) 10K type strain sequencing project: providing services to taxonomists for standard genome sequencing and annotation.</title>
        <authorList>
            <consortium name="The Broad Institute Genomics Platform"/>
            <consortium name="The Broad Institute Genome Sequencing Center for Infectious Disease"/>
            <person name="Wu L."/>
            <person name="Ma J."/>
        </authorList>
    </citation>
    <scope>NUCLEOTIDE SEQUENCE [LARGE SCALE GENOMIC DNA]</scope>
    <source>
        <strain evidence="8 9">JCM 14969</strain>
    </source>
</reference>
<evidence type="ECO:0000256" key="6">
    <source>
        <dbReference type="SAM" id="Phobius"/>
    </source>
</evidence>
<dbReference type="RefSeq" id="WP_344213030.1">
    <property type="nucleotide sequence ID" value="NZ_BAAAOS010000018.1"/>
</dbReference>